<feature type="domain" description="Helicase ATP-binding" evidence="7">
    <location>
        <begin position="34"/>
        <end position="206"/>
    </location>
</feature>
<keyword evidence="2 5" id="KW-0378">Hydrolase</keyword>
<feature type="region of interest" description="Disordered" evidence="6">
    <location>
        <begin position="375"/>
        <end position="396"/>
    </location>
</feature>
<dbReference type="InterPro" id="IPR027417">
    <property type="entry name" value="P-loop_NTPase"/>
</dbReference>
<dbReference type="GO" id="GO:0003724">
    <property type="term" value="F:RNA helicase activity"/>
    <property type="evidence" value="ECO:0007669"/>
    <property type="project" value="TreeGrafter"/>
</dbReference>
<dbReference type="InterPro" id="IPR044742">
    <property type="entry name" value="DEAD/DEAH_RhlB"/>
</dbReference>
<dbReference type="Proteomes" id="UP000277811">
    <property type="component" value="Unassembled WGS sequence"/>
</dbReference>
<evidence type="ECO:0000313" key="10">
    <source>
        <dbReference type="Proteomes" id="UP000277811"/>
    </source>
</evidence>
<dbReference type="InterPro" id="IPR014001">
    <property type="entry name" value="Helicase_ATP-bd"/>
</dbReference>
<evidence type="ECO:0000256" key="1">
    <source>
        <dbReference type="ARBA" id="ARBA00022741"/>
    </source>
</evidence>
<dbReference type="CDD" id="cd18787">
    <property type="entry name" value="SF2_C_DEAD"/>
    <property type="match status" value="1"/>
</dbReference>
<comment type="similarity">
    <text evidence="5">Belongs to the DEAD box helicase family.</text>
</comment>
<reference evidence="9 10" key="1">
    <citation type="submission" date="2018-06" db="EMBL/GenBank/DDBJ databases">
        <authorList>
            <person name="Strepis N."/>
        </authorList>
    </citation>
    <scope>NUCLEOTIDE SEQUENCE [LARGE SCALE GENOMIC DNA]</scope>
    <source>
        <strain evidence="9">LUCI</strain>
    </source>
</reference>
<name>A0A498R791_9FIRM</name>
<dbReference type="Gene3D" id="3.40.50.300">
    <property type="entry name" value="P-loop containing nucleotide triphosphate hydrolases"/>
    <property type="match status" value="2"/>
</dbReference>
<dbReference type="PROSITE" id="PS51192">
    <property type="entry name" value="HELICASE_ATP_BIND_1"/>
    <property type="match status" value="1"/>
</dbReference>
<dbReference type="Pfam" id="PF00270">
    <property type="entry name" value="DEAD"/>
    <property type="match status" value="1"/>
</dbReference>
<dbReference type="GO" id="GO:0005829">
    <property type="term" value="C:cytosol"/>
    <property type="evidence" value="ECO:0007669"/>
    <property type="project" value="TreeGrafter"/>
</dbReference>
<organism evidence="9 10">
    <name type="scientific">Lucifera butyrica</name>
    <dbReference type="NCBI Taxonomy" id="1351585"/>
    <lineage>
        <taxon>Bacteria</taxon>
        <taxon>Bacillati</taxon>
        <taxon>Bacillota</taxon>
        <taxon>Negativicutes</taxon>
        <taxon>Veillonellales</taxon>
        <taxon>Veillonellaceae</taxon>
        <taxon>Lucifera</taxon>
    </lineage>
</organism>
<dbReference type="PANTHER" id="PTHR47963:SF7">
    <property type="entry name" value="ATP-DEPENDENT RNA HELICASE YFML-RELATED"/>
    <property type="match status" value="1"/>
</dbReference>
<feature type="domain" description="Helicase C-terminal" evidence="8">
    <location>
        <begin position="233"/>
        <end position="388"/>
    </location>
</feature>
<gene>
    <name evidence="9" type="ORF">LUCI_2003</name>
</gene>
<evidence type="ECO:0000256" key="6">
    <source>
        <dbReference type="SAM" id="MobiDB-lite"/>
    </source>
</evidence>
<evidence type="ECO:0000256" key="3">
    <source>
        <dbReference type="ARBA" id="ARBA00022806"/>
    </source>
</evidence>
<dbReference type="CDD" id="cd00268">
    <property type="entry name" value="DEADc"/>
    <property type="match status" value="1"/>
</dbReference>
<protein>
    <submittedName>
        <fullName evidence="9">Dead/deah box helicase</fullName>
    </submittedName>
</protein>
<dbReference type="SMART" id="SM00490">
    <property type="entry name" value="HELICc"/>
    <property type="match status" value="1"/>
</dbReference>
<dbReference type="InterPro" id="IPR011545">
    <property type="entry name" value="DEAD/DEAH_box_helicase_dom"/>
</dbReference>
<evidence type="ECO:0000256" key="2">
    <source>
        <dbReference type="ARBA" id="ARBA00022801"/>
    </source>
</evidence>
<evidence type="ECO:0000313" key="9">
    <source>
        <dbReference type="EMBL" id="VBB06767.1"/>
    </source>
</evidence>
<keyword evidence="4 5" id="KW-0067">ATP-binding</keyword>
<evidence type="ECO:0000256" key="4">
    <source>
        <dbReference type="ARBA" id="ARBA00022840"/>
    </source>
</evidence>
<dbReference type="Pfam" id="PF00271">
    <property type="entry name" value="Helicase_C"/>
    <property type="match status" value="1"/>
</dbReference>
<dbReference type="InterPro" id="IPR050547">
    <property type="entry name" value="DEAD_box_RNA_helicases"/>
</dbReference>
<keyword evidence="1 5" id="KW-0547">Nucleotide-binding</keyword>
<dbReference type="EMBL" id="UPPP01000067">
    <property type="protein sequence ID" value="VBB06767.1"/>
    <property type="molecule type" value="Genomic_DNA"/>
</dbReference>
<evidence type="ECO:0000259" key="8">
    <source>
        <dbReference type="PROSITE" id="PS51194"/>
    </source>
</evidence>
<dbReference type="PROSITE" id="PS00039">
    <property type="entry name" value="DEAD_ATP_HELICASE"/>
    <property type="match status" value="1"/>
</dbReference>
<dbReference type="RefSeq" id="WP_122627714.1">
    <property type="nucleotide sequence ID" value="NZ_UPPP01000067.1"/>
</dbReference>
<dbReference type="SUPFAM" id="SSF52540">
    <property type="entry name" value="P-loop containing nucleoside triphosphate hydrolases"/>
    <property type="match status" value="1"/>
</dbReference>
<dbReference type="GO" id="GO:0009409">
    <property type="term" value="P:response to cold"/>
    <property type="evidence" value="ECO:0007669"/>
    <property type="project" value="TreeGrafter"/>
</dbReference>
<dbReference type="InterPro" id="IPR000629">
    <property type="entry name" value="RNA-helicase_DEAD-box_CS"/>
</dbReference>
<evidence type="ECO:0000256" key="5">
    <source>
        <dbReference type="RuleBase" id="RU000492"/>
    </source>
</evidence>
<evidence type="ECO:0000259" key="7">
    <source>
        <dbReference type="PROSITE" id="PS51192"/>
    </source>
</evidence>
<accession>A0A498R791</accession>
<dbReference type="SMART" id="SM00487">
    <property type="entry name" value="DEXDc"/>
    <property type="match status" value="1"/>
</dbReference>
<proteinExistence type="inferred from homology"/>
<dbReference type="GO" id="GO:0005524">
    <property type="term" value="F:ATP binding"/>
    <property type="evidence" value="ECO:0007669"/>
    <property type="project" value="UniProtKB-KW"/>
</dbReference>
<dbReference type="InterPro" id="IPR001650">
    <property type="entry name" value="Helicase_C-like"/>
</dbReference>
<dbReference type="PROSITE" id="PS51194">
    <property type="entry name" value="HELICASE_CTER"/>
    <property type="match status" value="1"/>
</dbReference>
<dbReference type="PANTHER" id="PTHR47963">
    <property type="entry name" value="DEAD-BOX ATP-DEPENDENT RNA HELICASE 47, MITOCHONDRIAL"/>
    <property type="match status" value="1"/>
</dbReference>
<keyword evidence="3 5" id="KW-0347">Helicase</keyword>
<dbReference type="GO" id="GO:0016787">
    <property type="term" value="F:hydrolase activity"/>
    <property type="evidence" value="ECO:0007669"/>
    <property type="project" value="UniProtKB-KW"/>
</dbReference>
<dbReference type="AlphaFoldDB" id="A0A498R791"/>
<keyword evidence="10" id="KW-1185">Reference proteome</keyword>
<dbReference type="GO" id="GO:0033592">
    <property type="term" value="F:RNA strand annealing activity"/>
    <property type="evidence" value="ECO:0007669"/>
    <property type="project" value="TreeGrafter"/>
</dbReference>
<dbReference type="GO" id="GO:0005840">
    <property type="term" value="C:ribosome"/>
    <property type="evidence" value="ECO:0007669"/>
    <property type="project" value="TreeGrafter"/>
</dbReference>
<dbReference type="OrthoDB" id="9805696at2"/>
<sequence length="396" mass="43477">MQKSFIDLGVLPQLAAGLEKGAIVLPTAIQTAVIPAAMEGKSVVGQSPTGTGKTLAYLLPLLQKVDAARREPQALILAPTHELAIQIQRQAERLIRDADMALTVLPVIGDVNIQRQIERLKEKPQIIVGSCGRILELIRKRKITAHTVKTIVIDEADRLLDDNNIEGVRAIIKTTLKERQLLLFSATIPPATLERARSLDPGAPWIVSKVPTEGMPVIQHWYFITEQRDKMELLRKLAGTLAGERALVFVNKGGDIEITTAKLNYLGLKAAGLYGAAAKESRQKAVEDFRSGKLQFLVASDLAARGLDIPDIEYIFNLDIPEAPEVYLHRAGRTARAGKTGTVLSLATRRELAFLETCRLKLKIGMARKEMIRGRIVDDQPGPGKTPGRARRRTPS</sequence>